<sequence length="121" mass="13974">MAPPGGINKPKTELGKKLFKRRRVLSREKRKRHQIVGAVVDEGLITIHHLKKRRTSPRANITLSGKKKRKLIKQLQHQQKEKASMEGKESAVTGTSPPQPGFFFFFYLIFIFLIFNALPYF</sequence>
<protein>
    <submittedName>
        <fullName evidence="2">Chromosome 11 open reading frame 98</fullName>
    </submittedName>
</protein>
<reference evidence="2" key="2">
    <citation type="submission" date="2025-09" db="UniProtKB">
        <authorList>
            <consortium name="Ensembl"/>
        </authorList>
    </citation>
    <scope>IDENTIFICATION</scope>
</reference>
<accession>A0A3Q4GM35</accession>
<evidence type="ECO:0000256" key="1">
    <source>
        <dbReference type="SAM" id="Phobius"/>
    </source>
</evidence>
<dbReference type="PANTHER" id="PTHR14554">
    <property type="entry name" value="GENE, 49416-RELATED"/>
    <property type="match status" value="1"/>
</dbReference>
<evidence type="ECO:0000313" key="3">
    <source>
        <dbReference type="Proteomes" id="UP000261580"/>
    </source>
</evidence>
<keyword evidence="1" id="KW-0472">Membrane</keyword>
<dbReference type="OMA" id="QHMQQEK"/>
<proteinExistence type="predicted"/>
<dbReference type="Ensembl" id="ENSNBRT00000008016.1">
    <property type="protein sequence ID" value="ENSNBRP00000007798.1"/>
    <property type="gene ID" value="ENSNBRG00000006074.1"/>
</dbReference>
<dbReference type="Pfam" id="PF17719">
    <property type="entry name" value="DUF5564"/>
    <property type="match status" value="1"/>
</dbReference>
<feature type="transmembrane region" description="Helical" evidence="1">
    <location>
        <begin position="102"/>
        <end position="120"/>
    </location>
</feature>
<dbReference type="GeneTree" id="ENSGT00390000002615"/>
<reference evidence="2" key="1">
    <citation type="submission" date="2025-08" db="UniProtKB">
        <authorList>
            <consortium name="Ensembl"/>
        </authorList>
    </citation>
    <scope>IDENTIFICATION</scope>
</reference>
<keyword evidence="1" id="KW-1133">Transmembrane helix</keyword>
<dbReference type="PANTHER" id="PTHR14554:SF1">
    <property type="entry name" value="CHROMOSOME 11 OPEN READING FRAME 98"/>
    <property type="match status" value="1"/>
</dbReference>
<keyword evidence="1" id="KW-0812">Transmembrane</keyword>
<organism evidence="2 3">
    <name type="scientific">Neolamprologus brichardi</name>
    <name type="common">Fairy cichlid</name>
    <name type="synonym">Lamprologus brichardi</name>
    <dbReference type="NCBI Taxonomy" id="32507"/>
    <lineage>
        <taxon>Eukaryota</taxon>
        <taxon>Metazoa</taxon>
        <taxon>Chordata</taxon>
        <taxon>Craniata</taxon>
        <taxon>Vertebrata</taxon>
        <taxon>Euteleostomi</taxon>
        <taxon>Actinopterygii</taxon>
        <taxon>Neopterygii</taxon>
        <taxon>Teleostei</taxon>
        <taxon>Neoteleostei</taxon>
        <taxon>Acanthomorphata</taxon>
        <taxon>Ovalentaria</taxon>
        <taxon>Cichlomorphae</taxon>
        <taxon>Cichliformes</taxon>
        <taxon>Cichlidae</taxon>
        <taxon>African cichlids</taxon>
        <taxon>Pseudocrenilabrinae</taxon>
        <taxon>Lamprologini</taxon>
        <taxon>Neolamprologus</taxon>
    </lineage>
</organism>
<dbReference type="Proteomes" id="UP000261580">
    <property type="component" value="Unassembled WGS sequence"/>
</dbReference>
<dbReference type="AlphaFoldDB" id="A0A3Q4GM35"/>
<dbReference type="Bgee" id="ENSNBRG00000006074">
    <property type="expression patterns" value="Expressed in testis and 5 other cell types or tissues"/>
</dbReference>
<evidence type="ECO:0000313" key="2">
    <source>
        <dbReference type="Ensembl" id="ENSNBRP00000007798.1"/>
    </source>
</evidence>
<name>A0A3Q4GM35_NEOBR</name>
<keyword evidence="3" id="KW-1185">Reference proteome</keyword>
<dbReference type="InterPro" id="IPR037691">
    <property type="entry name" value="C11orf98"/>
</dbReference>